<name>A0ABU7E0Y1_9TELE</name>
<reference evidence="1 2" key="1">
    <citation type="submission" date="2021-06" db="EMBL/GenBank/DDBJ databases">
        <authorList>
            <person name="Palmer J.M."/>
        </authorList>
    </citation>
    <scope>NUCLEOTIDE SEQUENCE [LARGE SCALE GENOMIC DNA]</scope>
    <source>
        <strain evidence="1 2">CL_MEX2019</strain>
        <tissue evidence="1">Muscle</tissue>
    </source>
</reference>
<keyword evidence="2" id="KW-1185">Reference proteome</keyword>
<protein>
    <recommendedName>
        <fullName evidence="3">Secreted protein</fullName>
    </recommendedName>
</protein>
<dbReference type="Proteomes" id="UP001352852">
    <property type="component" value="Unassembled WGS sequence"/>
</dbReference>
<evidence type="ECO:0008006" key="3">
    <source>
        <dbReference type="Google" id="ProtNLM"/>
    </source>
</evidence>
<gene>
    <name evidence="1" type="ORF">CHARACLAT_013351</name>
</gene>
<sequence length="115" mass="13004">MSTFTVLNVFLAPRLLRALRFVCLRGGRRCVRLQLESLQKINHHLLPSLLLLFSPFGGSVSSPPLFVPALILLSKPWLASLTAAEHRLQDYWWPPSGHPSYKFLEASRRLTLNGV</sequence>
<comment type="caution">
    <text evidence="1">The sequence shown here is derived from an EMBL/GenBank/DDBJ whole genome shotgun (WGS) entry which is preliminary data.</text>
</comment>
<proteinExistence type="predicted"/>
<evidence type="ECO:0000313" key="2">
    <source>
        <dbReference type="Proteomes" id="UP001352852"/>
    </source>
</evidence>
<evidence type="ECO:0000313" key="1">
    <source>
        <dbReference type="EMBL" id="MED6280691.1"/>
    </source>
</evidence>
<dbReference type="EMBL" id="JAHUTJ010041945">
    <property type="protein sequence ID" value="MED6280691.1"/>
    <property type="molecule type" value="Genomic_DNA"/>
</dbReference>
<accession>A0ABU7E0Y1</accession>
<organism evidence="1 2">
    <name type="scientific">Characodon lateralis</name>
    <dbReference type="NCBI Taxonomy" id="208331"/>
    <lineage>
        <taxon>Eukaryota</taxon>
        <taxon>Metazoa</taxon>
        <taxon>Chordata</taxon>
        <taxon>Craniata</taxon>
        <taxon>Vertebrata</taxon>
        <taxon>Euteleostomi</taxon>
        <taxon>Actinopterygii</taxon>
        <taxon>Neopterygii</taxon>
        <taxon>Teleostei</taxon>
        <taxon>Neoteleostei</taxon>
        <taxon>Acanthomorphata</taxon>
        <taxon>Ovalentaria</taxon>
        <taxon>Atherinomorphae</taxon>
        <taxon>Cyprinodontiformes</taxon>
        <taxon>Goodeidae</taxon>
        <taxon>Characodon</taxon>
    </lineage>
</organism>